<organism evidence="2 3">
    <name type="scientific">Thalassiosira oceanica</name>
    <name type="common">Marine diatom</name>
    <dbReference type="NCBI Taxonomy" id="159749"/>
    <lineage>
        <taxon>Eukaryota</taxon>
        <taxon>Sar</taxon>
        <taxon>Stramenopiles</taxon>
        <taxon>Ochrophyta</taxon>
        <taxon>Bacillariophyta</taxon>
        <taxon>Coscinodiscophyceae</taxon>
        <taxon>Thalassiosirophycidae</taxon>
        <taxon>Thalassiosirales</taxon>
        <taxon>Thalassiosiraceae</taxon>
        <taxon>Thalassiosira</taxon>
    </lineage>
</organism>
<feature type="region of interest" description="Disordered" evidence="1">
    <location>
        <begin position="184"/>
        <end position="213"/>
    </location>
</feature>
<proteinExistence type="predicted"/>
<dbReference type="EMBL" id="AGNL01005745">
    <property type="protein sequence ID" value="EJK72492.1"/>
    <property type="molecule type" value="Genomic_DNA"/>
</dbReference>
<sequence>MDGQSPHPRKLSGFTTPKAQVIDNSSLILSPPPAPARHTTAIIRKDYGKNFSRVILGLGIEECMAQLGLHDDEHHHDDPTTACNFFDACNSFPSLPRYGDNSSADAGMNLSHENGGVVMFGLLSAPTRLVRPRVQRFRSLSDEATRGGTTAARIHDMTLSAPPFPSLTTPSEFSSPMPFIPKLTDTGEWKRKLETRPDKRQLPKPVDDSLLAI</sequence>
<keyword evidence="3" id="KW-1185">Reference proteome</keyword>
<accession>K0TM86</accession>
<reference evidence="2 3" key="1">
    <citation type="journal article" date="2012" name="Genome Biol.">
        <title>Genome and low-iron response of an oceanic diatom adapted to chronic iron limitation.</title>
        <authorList>
            <person name="Lommer M."/>
            <person name="Specht M."/>
            <person name="Roy A.S."/>
            <person name="Kraemer L."/>
            <person name="Andreson R."/>
            <person name="Gutowska M.A."/>
            <person name="Wolf J."/>
            <person name="Bergner S.V."/>
            <person name="Schilhabel M.B."/>
            <person name="Klostermeier U.C."/>
            <person name="Beiko R.G."/>
            <person name="Rosenstiel P."/>
            <person name="Hippler M."/>
            <person name="Laroche J."/>
        </authorList>
    </citation>
    <scope>NUCLEOTIDE SEQUENCE [LARGE SCALE GENOMIC DNA]</scope>
    <source>
        <strain evidence="2 3">CCMP1005</strain>
    </source>
</reference>
<feature type="compositionally biased region" description="Basic and acidic residues" evidence="1">
    <location>
        <begin position="185"/>
        <end position="207"/>
    </location>
</feature>
<name>K0TM86_THAOC</name>
<evidence type="ECO:0000313" key="3">
    <source>
        <dbReference type="Proteomes" id="UP000266841"/>
    </source>
</evidence>
<evidence type="ECO:0000313" key="2">
    <source>
        <dbReference type="EMBL" id="EJK72492.1"/>
    </source>
</evidence>
<comment type="caution">
    <text evidence="2">The sequence shown here is derived from an EMBL/GenBank/DDBJ whole genome shotgun (WGS) entry which is preliminary data.</text>
</comment>
<dbReference type="AlphaFoldDB" id="K0TM86"/>
<evidence type="ECO:0000256" key="1">
    <source>
        <dbReference type="SAM" id="MobiDB-lite"/>
    </source>
</evidence>
<gene>
    <name evidence="2" type="ORF">THAOC_05975</name>
</gene>
<protein>
    <submittedName>
        <fullName evidence="2">Uncharacterized protein</fullName>
    </submittedName>
</protein>
<dbReference type="Proteomes" id="UP000266841">
    <property type="component" value="Unassembled WGS sequence"/>
</dbReference>